<comment type="caution">
    <text evidence="3">The sequence shown here is derived from an EMBL/GenBank/DDBJ whole genome shotgun (WGS) entry which is preliminary data.</text>
</comment>
<reference evidence="3 4" key="1">
    <citation type="submission" date="2020-08" db="EMBL/GenBank/DDBJ databases">
        <title>Plant Genome Project.</title>
        <authorList>
            <person name="Zhang R.-G."/>
        </authorList>
    </citation>
    <scope>NUCLEOTIDE SEQUENCE [LARGE SCALE GENOMIC DNA]</scope>
    <source>
        <tissue evidence="3">Rhizome</tissue>
    </source>
</reference>
<dbReference type="AlphaFoldDB" id="A0A8J5KFT3"/>
<dbReference type="InterPro" id="IPR036063">
    <property type="entry name" value="Smr_dom_sf"/>
</dbReference>
<dbReference type="SMART" id="SM01162">
    <property type="entry name" value="DUF1771"/>
    <property type="match status" value="1"/>
</dbReference>
<dbReference type="EMBL" id="JACMSC010000017">
    <property type="protein sequence ID" value="KAG6479504.1"/>
    <property type="molecule type" value="Genomic_DNA"/>
</dbReference>
<evidence type="ECO:0000259" key="2">
    <source>
        <dbReference type="PROSITE" id="PS50828"/>
    </source>
</evidence>
<keyword evidence="4" id="KW-1185">Reference proteome</keyword>
<dbReference type="InterPro" id="IPR013899">
    <property type="entry name" value="DUF1771"/>
</dbReference>
<dbReference type="SUPFAM" id="SSF160443">
    <property type="entry name" value="SMR domain-like"/>
    <property type="match status" value="1"/>
</dbReference>
<dbReference type="Gene3D" id="3.30.1370.110">
    <property type="match status" value="1"/>
</dbReference>
<evidence type="ECO:0000313" key="4">
    <source>
        <dbReference type="Proteomes" id="UP000734854"/>
    </source>
</evidence>
<gene>
    <name evidence="3" type="ORF">ZIOFF_062970</name>
</gene>
<name>A0A8J5KFT3_ZINOF</name>
<dbReference type="Proteomes" id="UP000734854">
    <property type="component" value="Unassembled WGS sequence"/>
</dbReference>
<organism evidence="3 4">
    <name type="scientific">Zingiber officinale</name>
    <name type="common">Ginger</name>
    <name type="synonym">Amomum zingiber</name>
    <dbReference type="NCBI Taxonomy" id="94328"/>
    <lineage>
        <taxon>Eukaryota</taxon>
        <taxon>Viridiplantae</taxon>
        <taxon>Streptophyta</taxon>
        <taxon>Embryophyta</taxon>
        <taxon>Tracheophyta</taxon>
        <taxon>Spermatophyta</taxon>
        <taxon>Magnoliopsida</taxon>
        <taxon>Liliopsida</taxon>
        <taxon>Zingiberales</taxon>
        <taxon>Zingiberaceae</taxon>
        <taxon>Zingiber</taxon>
    </lineage>
</organism>
<dbReference type="Pfam" id="PF08590">
    <property type="entry name" value="DUF1771"/>
    <property type="match status" value="1"/>
</dbReference>
<evidence type="ECO:0000313" key="3">
    <source>
        <dbReference type="EMBL" id="KAG6479504.1"/>
    </source>
</evidence>
<dbReference type="PANTHER" id="PTHR47812:SF2">
    <property type="entry name" value="SMR (SMALL MUTS RELATED) DOMAIN-CONTAINING PROTEIN"/>
    <property type="match status" value="1"/>
</dbReference>
<dbReference type="InterPro" id="IPR002625">
    <property type="entry name" value="Smr_dom"/>
</dbReference>
<sequence length="380" mass="42866">MQQPRVENPGWAAFDRKHRKKECDGPEENVDAFPSLSNLHSSLATKSLISNNFKPMKPFTFVIQRNLELPPLETGFKIGAKTDNVCQKYADHQGTAKTQGVSSMKLLMDVHTWADQQLIEDVLSAVDDDIDQASVLLKGMASTDSKTEAEAGFSDPITLITKDKCEEESNCIQKDSLLSDNVHKVSISNKLFCIPAEPEWEEDDVYLNHRKDALKMVRAASQHVRAASNAYSRGDHVSARHLSVKAQEEWVAANKLNHKAAEEILLARNSQDDRWKLDLHGLHASEAVKALTQHLHVLESEIRNHHASPTPNPSLQRQSVSQRQSVLQVITGIHISICKTIQHVHFACLNWKCSCFCRDRYHFNEARPGVFAVHPKFRYK</sequence>
<proteinExistence type="predicted"/>
<evidence type="ECO:0000256" key="1">
    <source>
        <dbReference type="SAM" id="MobiDB-lite"/>
    </source>
</evidence>
<dbReference type="PANTHER" id="PTHR47812">
    <property type="entry name" value="SMR (SMALL MUTS RELATED) DOMAIN-CONTAINING PROTEIN"/>
    <property type="match status" value="1"/>
</dbReference>
<accession>A0A8J5KFT3</accession>
<feature type="domain" description="Smr" evidence="2">
    <location>
        <begin position="277"/>
        <end position="333"/>
    </location>
</feature>
<dbReference type="PROSITE" id="PS50828">
    <property type="entry name" value="SMR"/>
    <property type="match status" value="1"/>
</dbReference>
<protein>
    <recommendedName>
        <fullName evidence="2">Smr domain-containing protein</fullName>
    </recommendedName>
</protein>
<feature type="region of interest" description="Disordered" evidence="1">
    <location>
        <begin position="1"/>
        <end position="29"/>
    </location>
</feature>